<sequence length="56" mass="6056">MPARGRPRSGGQSYRNVSHGCVNLSPADALEYYKLAQIDDPFEVRGSSVSTSAIQD</sequence>
<keyword evidence="3 6" id="KW-0133">Cell shape</keyword>
<evidence type="ECO:0000256" key="4">
    <source>
        <dbReference type="ARBA" id="ARBA00022984"/>
    </source>
</evidence>
<dbReference type="InterPro" id="IPR038063">
    <property type="entry name" value="Transpep_catalytic_dom"/>
</dbReference>
<dbReference type="GO" id="GO:0008360">
    <property type="term" value="P:regulation of cell shape"/>
    <property type="evidence" value="ECO:0007669"/>
    <property type="project" value="UniProtKB-UniRule"/>
</dbReference>
<evidence type="ECO:0000313" key="9">
    <source>
        <dbReference type="Proteomes" id="UP000550714"/>
    </source>
</evidence>
<dbReference type="EMBL" id="JACHWU010000001">
    <property type="protein sequence ID" value="MBB3050019.1"/>
    <property type="molecule type" value="Genomic_DNA"/>
</dbReference>
<name>A0A839RZL5_9PSEU</name>
<evidence type="ECO:0000256" key="3">
    <source>
        <dbReference type="ARBA" id="ARBA00022960"/>
    </source>
</evidence>
<keyword evidence="8" id="KW-0449">Lipoprotein</keyword>
<dbReference type="RefSeq" id="WP_343053648.1">
    <property type="nucleotide sequence ID" value="NZ_JACHWU010000001.1"/>
</dbReference>
<dbReference type="Gene3D" id="2.40.440.10">
    <property type="entry name" value="L,D-transpeptidase catalytic domain-like"/>
    <property type="match status" value="1"/>
</dbReference>
<proteinExistence type="predicted"/>
<comment type="caution">
    <text evidence="8">The sequence shown here is derived from an EMBL/GenBank/DDBJ whole genome shotgun (WGS) entry which is preliminary data.</text>
</comment>
<keyword evidence="2" id="KW-0808">Transferase</keyword>
<reference evidence="8 9" key="1">
    <citation type="submission" date="2020-08" db="EMBL/GenBank/DDBJ databases">
        <title>Genomic Encyclopedia of Type Strains, Phase III (KMG-III): the genomes of soil and plant-associated and newly described type strains.</title>
        <authorList>
            <person name="Whitman W."/>
        </authorList>
    </citation>
    <scope>NUCLEOTIDE SEQUENCE [LARGE SCALE GENOMIC DNA]</scope>
    <source>
        <strain evidence="8 9">CECT 8577</strain>
    </source>
</reference>
<dbReference type="CDD" id="cd16913">
    <property type="entry name" value="YkuD_like"/>
    <property type="match status" value="1"/>
</dbReference>
<dbReference type="GO" id="GO:0016740">
    <property type="term" value="F:transferase activity"/>
    <property type="evidence" value="ECO:0007669"/>
    <property type="project" value="UniProtKB-KW"/>
</dbReference>
<dbReference type="GO" id="GO:0071555">
    <property type="term" value="P:cell wall organization"/>
    <property type="evidence" value="ECO:0007669"/>
    <property type="project" value="UniProtKB-UniRule"/>
</dbReference>
<feature type="domain" description="L,D-TPase catalytic" evidence="7">
    <location>
        <begin position="1"/>
        <end position="52"/>
    </location>
</feature>
<dbReference type="AlphaFoldDB" id="A0A839RZL5"/>
<dbReference type="Pfam" id="PF03734">
    <property type="entry name" value="YkuD"/>
    <property type="match status" value="1"/>
</dbReference>
<comment type="pathway">
    <text evidence="1 6">Cell wall biogenesis; peptidoglycan biosynthesis.</text>
</comment>
<dbReference type="PROSITE" id="PS52029">
    <property type="entry name" value="LD_TPASE"/>
    <property type="match status" value="1"/>
</dbReference>
<evidence type="ECO:0000256" key="1">
    <source>
        <dbReference type="ARBA" id="ARBA00004752"/>
    </source>
</evidence>
<evidence type="ECO:0000256" key="6">
    <source>
        <dbReference type="PROSITE-ProRule" id="PRU01373"/>
    </source>
</evidence>
<evidence type="ECO:0000313" key="8">
    <source>
        <dbReference type="EMBL" id="MBB3050019.1"/>
    </source>
</evidence>
<dbReference type="InterPro" id="IPR005490">
    <property type="entry name" value="LD_TPept_cat_dom"/>
</dbReference>
<gene>
    <name evidence="8" type="ORF">FHS23_001014</name>
</gene>
<evidence type="ECO:0000256" key="5">
    <source>
        <dbReference type="ARBA" id="ARBA00023316"/>
    </source>
</evidence>
<dbReference type="Proteomes" id="UP000550714">
    <property type="component" value="Unassembled WGS sequence"/>
</dbReference>
<protein>
    <submittedName>
        <fullName evidence="8">Lipoprotein-anchoring transpeptidase ErfK/SrfK</fullName>
    </submittedName>
</protein>
<evidence type="ECO:0000256" key="2">
    <source>
        <dbReference type="ARBA" id="ARBA00022679"/>
    </source>
</evidence>
<accession>A0A839RZL5</accession>
<comment type="caution">
    <text evidence="6">Lacks conserved residue(s) required for the propagation of feature annotation.</text>
</comment>
<organism evidence="8 9">
    <name type="scientific">Prauserella isguenensis</name>
    <dbReference type="NCBI Taxonomy" id="1470180"/>
    <lineage>
        <taxon>Bacteria</taxon>
        <taxon>Bacillati</taxon>
        <taxon>Actinomycetota</taxon>
        <taxon>Actinomycetes</taxon>
        <taxon>Pseudonocardiales</taxon>
        <taxon>Pseudonocardiaceae</taxon>
        <taxon>Prauserella</taxon>
    </lineage>
</organism>
<keyword evidence="5 6" id="KW-0961">Cell wall biogenesis/degradation</keyword>
<dbReference type="UniPathway" id="UPA00219"/>
<evidence type="ECO:0000259" key="7">
    <source>
        <dbReference type="PROSITE" id="PS52029"/>
    </source>
</evidence>
<dbReference type="GO" id="GO:0009252">
    <property type="term" value="P:peptidoglycan biosynthetic process"/>
    <property type="evidence" value="ECO:0007669"/>
    <property type="project" value="UniProtKB-UniPathway"/>
</dbReference>
<keyword evidence="9" id="KW-1185">Reference proteome</keyword>
<dbReference type="SUPFAM" id="SSF141523">
    <property type="entry name" value="L,D-transpeptidase catalytic domain-like"/>
    <property type="match status" value="1"/>
</dbReference>
<keyword evidence="4 6" id="KW-0573">Peptidoglycan synthesis</keyword>